<gene>
    <name evidence="7" type="ORF">QSP1433_LOCUS16690</name>
</gene>
<dbReference type="Gene3D" id="3.30.559.70">
    <property type="entry name" value="Choline/Carnitine o-acyltransferase, domain 2"/>
    <property type="match status" value="1"/>
</dbReference>
<dbReference type="InterPro" id="IPR042231">
    <property type="entry name" value="Cho/carn_acyl_trans_2"/>
</dbReference>
<dbReference type="EMBL" id="HBHK01026539">
    <property type="protein sequence ID" value="CAD9706309.1"/>
    <property type="molecule type" value="Transcribed_RNA"/>
</dbReference>
<reference evidence="7" key="1">
    <citation type="submission" date="2021-01" db="EMBL/GenBank/DDBJ databases">
        <authorList>
            <person name="Corre E."/>
            <person name="Pelletier E."/>
            <person name="Niang G."/>
            <person name="Scheremetjew M."/>
            <person name="Finn R."/>
            <person name="Kale V."/>
            <person name="Holt S."/>
            <person name="Cochrane G."/>
            <person name="Meng A."/>
            <person name="Brown T."/>
            <person name="Cohen L."/>
        </authorList>
    </citation>
    <scope>NUCLEOTIDE SEQUENCE</scope>
    <source>
        <strain evidence="7">NY070348D</strain>
    </source>
</reference>
<dbReference type="Pfam" id="PF00755">
    <property type="entry name" value="Carn_acyltransf"/>
    <property type="match status" value="1"/>
</dbReference>
<evidence type="ECO:0000256" key="4">
    <source>
        <dbReference type="PIRSR" id="PIRSR600542-1"/>
    </source>
</evidence>
<evidence type="ECO:0000259" key="6">
    <source>
        <dbReference type="Pfam" id="PF00755"/>
    </source>
</evidence>
<dbReference type="GO" id="GO:0004095">
    <property type="term" value="F:carnitine O-palmitoyltransferase activity"/>
    <property type="evidence" value="ECO:0007669"/>
    <property type="project" value="TreeGrafter"/>
</dbReference>
<dbReference type="Gene3D" id="3.30.559.10">
    <property type="entry name" value="Chloramphenicol acetyltransferase-like domain"/>
    <property type="match status" value="1"/>
</dbReference>
<organism evidence="7">
    <name type="scientific">Mucochytrium quahogii</name>
    <dbReference type="NCBI Taxonomy" id="96639"/>
    <lineage>
        <taxon>Eukaryota</taxon>
        <taxon>Sar</taxon>
        <taxon>Stramenopiles</taxon>
        <taxon>Bigyra</taxon>
        <taxon>Labyrinthulomycetes</taxon>
        <taxon>Thraustochytrida</taxon>
        <taxon>Thraustochytriidae</taxon>
        <taxon>Mucochytrium</taxon>
    </lineage>
</organism>
<comment type="similarity">
    <text evidence="1 5">Belongs to the carnitine/choline acetyltransferase family.</text>
</comment>
<dbReference type="PANTHER" id="PTHR22589:SF16">
    <property type="entry name" value="CARNITINE O-PALMITOYLTRANSFERASE 2, MITOCHONDRIAL"/>
    <property type="match status" value="1"/>
</dbReference>
<accession>A0A7S2SPU2</accession>
<evidence type="ECO:0000256" key="1">
    <source>
        <dbReference type="ARBA" id="ARBA00005232"/>
    </source>
</evidence>
<keyword evidence="3 5" id="KW-0012">Acyltransferase</keyword>
<dbReference type="InterPro" id="IPR023213">
    <property type="entry name" value="CAT-like_dom_sf"/>
</dbReference>
<evidence type="ECO:0000256" key="5">
    <source>
        <dbReference type="RuleBase" id="RU003801"/>
    </source>
</evidence>
<evidence type="ECO:0000256" key="3">
    <source>
        <dbReference type="ARBA" id="ARBA00023315"/>
    </source>
</evidence>
<protein>
    <recommendedName>
        <fullName evidence="6">Choline/carnitine acyltransferase domain-containing protein</fullName>
    </recommendedName>
</protein>
<feature type="active site" description="Proton acceptor" evidence="4">
    <location>
        <position position="364"/>
    </location>
</feature>
<dbReference type="PROSITE" id="PS00440">
    <property type="entry name" value="ACYLTRANSF_C_2"/>
    <property type="match status" value="1"/>
</dbReference>
<keyword evidence="2 5" id="KW-0808">Transferase</keyword>
<evidence type="ECO:0000256" key="2">
    <source>
        <dbReference type="ARBA" id="ARBA00022679"/>
    </source>
</evidence>
<dbReference type="GO" id="GO:0005739">
    <property type="term" value="C:mitochondrion"/>
    <property type="evidence" value="ECO:0007669"/>
    <property type="project" value="TreeGrafter"/>
</dbReference>
<dbReference type="AlphaFoldDB" id="A0A7S2SPU2"/>
<sequence length="647" mass="72143">MWKTRGCIGKGVRGGRIRFGVRQISTKSRISTFHFQDSLPKLAVPSLEDTCKKYLYFSEPIVSPEQHAKTTEVVNGFVKSGGDGLQDILVAQDNKEYSSFYNKMWFDMYLESRVPLPLNFNPQLTFKDETVAGKSEQAIRAANLIVSSVEMFRALLEEKLAPDIFHTKKAGESTLYDMLCAATPRPFAFYSSYMFGSYPLDMSQYANLFSSTRIPMKGTDRLLKFIPTESKHIAVQHGGGIYTLKVLNDDLSPVPVVDIERGLRAILADKEGAESGKHVGLLTTMERDEWAVHRSTMMKRTDNQDSLKAIDSALFAVCLDDDTPETYQEVSSCMLHGRGNNRWFDKSFQLIVTKNGKAAVNFEHSWGDGVAVLRYFNEVYESSVRMAGRSPATDDIPEVLTRPTDYPAQPSRLSFVLDPETEQAMEKAQQDIDRVIESLDVSTLEMDSFSKRSLQKGKIGADGFMQMGFQVAHERMHRFTPATYESASTAAFKHGRTETIRSATPEAAAFAKAMCDESCGKEARSEMMRVAIKNHGSITKDALMGKGMDRHLFALRKLAEARDPGSVPEIFQDKTYQEMNHIILSTSTLSSEALFAGGFGPVNDDCYALAYGIADEGARCSIGSYGRGSDEFAENLERAFQDMQELV</sequence>
<feature type="domain" description="Choline/carnitine acyltransferase" evidence="6">
    <location>
        <begin position="42"/>
        <end position="637"/>
    </location>
</feature>
<dbReference type="PANTHER" id="PTHR22589">
    <property type="entry name" value="CARNITINE O-ACYLTRANSFERASE"/>
    <property type="match status" value="1"/>
</dbReference>
<dbReference type="InterPro" id="IPR000542">
    <property type="entry name" value="Carn_acyl_trans"/>
</dbReference>
<dbReference type="InterPro" id="IPR039551">
    <property type="entry name" value="Cho/carn_acyl_trans"/>
</dbReference>
<dbReference type="GO" id="GO:0006635">
    <property type="term" value="P:fatty acid beta-oxidation"/>
    <property type="evidence" value="ECO:0007669"/>
    <property type="project" value="TreeGrafter"/>
</dbReference>
<proteinExistence type="inferred from homology"/>
<dbReference type="SUPFAM" id="SSF52777">
    <property type="entry name" value="CoA-dependent acyltransferases"/>
    <property type="match status" value="2"/>
</dbReference>
<evidence type="ECO:0000313" key="7">
    <source>
        <dbReference type="EMBL" id="CAD9706309.1"/>
    </source>
</evidence>
<name>A0A7S2SPU2_9STRA</name>